<evidence type="ECO:0000256" key="3">
    <source>
        <dbReference type="ARBA" id="ARBA00022838"/>
    </source>
</evidence>
<evidence type="ECO:0000313" key="9">
    <source>
        <dbReference type="Proteomes" id="UP000076842"/>
    </source>
</evidence>
<evidence type="ECO:0000256" key="4">
    <source>
        <dbReference type="ARBA" id="ARBA00023328"/>
    </source>
</evidence>
<keyword evidence="4" id="KW-0137">Centromere</keyword>
<evidence type="ECO:0000259" key="6">
    <source>
        <dbReference type="PROSITE" id="PS50011"/>
    </source>
</evidence>
<dbReference type="InterPro" id="IPR008271">
    <property type="entry name" value="Ser/Thr_kinase_AS"/>
</dbReference>
<dbReference type="Gene3D" id="1.10.510.10">
    <property type="entry name" value="Transferase(Phosphotransferase) domain 1"/>
    <property type="match status" value="1"/>
</dbReference>
<dbReference type="SUPFAM" id="SSF56112">
    <property type="entry name" value="Protein kinase-like (PK-like)"/>
    <property type="match status" value="1"/>
</dbReference>
<dbReference type="GO" id="GO:0005524">
    <property type="term" value="F:ATP binding"/>
    <property type="evidence" value="ECO:0007669"/>
    <property type="project" value="InterPro"/>
</dbReference>
<feature type="compositionally biased region" description="Basic and acidic residues" evidence="5">
    <location>
        <begin position="499"/>
        <end position="519"/>
    </location>
</feature>
<name>A0A165DTF2_9BASI</name>
<keyword evidence="2" id="KW-0158">Chromosome</keyword>
<feature type="compositionally biased region" description="Pro residues" evidence="5">
    <location>
        <begin position="1"/>
        <end position="18"/>
    </location>
</feature>
<feature type="region of interest" description="Disordered" evidence="5">
    <location>
        <begin position="803"/>
        <end position="840"/>
    </location>
</feature>
<evidence type="ECO:0000256" key="1">
    <source>
        <dbReference type="ARBA" id="ARBA00004629"/>
    </source>
</evidence>
<dbReference type="EMBL" id="KV424035">
    <property type="protein sequence ID" value="KZT53512.1"/>
    <property type="molecule type" value="Genomic_DNA"/>
</dbReference>
<organism evidence="8 9">
    <name type="scientific">Calocera cornea HHB12733</name>
    <dbReference type="NCBI Taxonomy" id="1353952"/>
    <lineage>
        <taxon>Eukaryota</taxon>
        <taxon>Fungi</taxon>
        <taxon>Dikarya</taxon>
        <taxon>Basidiomycota</taxon>
        <taxon>Agaricomycotina</taxon>
        <taxon>Dacrymycetes</taxon>
        <taxon>Dacrymycetales</taxon>
        <taxon>Dacrymycetaceae</taxon>
        <taxon>Calocera</taxon>
    </lineage>
</organism>
<feature type="domain" description="Protein kinase" evidence="6">
    <location>
        <begin position="1071"/>
        <end position="1382"/>
    </location>
</feature>
<dbReference type="PANTHER" id="PTHR14030:SF4">
    <property type="entry name" value="BUB1 KINASE, ISOFORM A-RELATED"/>
    <property type="match status" value="1"/>
</dbReference>
<dbReference type="GO" id="GO:0004672">
    <property type="term" value="F:protein kinase activity"/>
    <property type="evidence" value="ECO:0007669"/>
    <property type="project" value="InterPro"/>
</dbReference>
<keyword evidence="9" id="KW-1185">Reference proteome</keyword>
<dbReference type="GO" id="GO:0000776">
    <property type="term" value="C:kinetochore"/>
    <property type="evidence" value="ECO:0007669"/>
    <property type="project" value="UniProtKB-KW"/>
</dbReference>
<dbReference type="InterPro" id="IPR013212">
    <property type="entry name" value="Mad3/Bub1_I"/>
</dbReference>
<dbReference type="PROSITE" id="PS00108">
    <property type="entry name" value="PROTEIN_KINASE_ST"/>
    <property type="match status" value="1"/>
</dbReference>
<evidence type="ECO:0000256" key="2">
    <source>
        <dbReference type="ARBA" id="ARBA00022454"/>
    </source>
</evidence>
<keyword evidence="3" id="KW-0995">Kinetochore</keyword>
<feature type="domain" description="BUB1 N-terminal" evidence="7">
    <location>
        <begin position="74"/>
        <end position="238"/>
    </location>
</feature>
<dbReference type="GO" id="GO:0007094">
    <property type="term" value="P:mitotic spindle assembly checkpoint signaling"/>
    <property type="evidence" value="ECO:0007669"/>
    <property type="project" value="InterPro"/>
</dbReference>
<sequence length="1411" mass="155643">MATPATPAPLHPPSPPSHTPVVDFALIERQKENIQPLRNGRSASALQSVFSAPRQDRVATLQAGRERHEEDIAAVEAAEAADGYDDPLEPYVKFVKWTIDNYPAGQTAESGIIPLVERTARRFKDDPRYKSDLRYLKVWVAYATYVQDPIVIYQHLLANEIGTHYALLYEEYANALERTGSREKANEIFQLGIARKAQPLNRLPSRFAEFQKRMLLAPADSVSLNSAATETPAVGRRQALAPRSVSSTNPLGSSGAPTNPAARTNSSITVFVDEENKDPALETNAWPDVGTKASRVKENTQAAGPWKGEKLKMRGPAVTGHGATPARKLDVYQDLDDAATKTPSHPLPEDVFSRSLKPSEDQLLRQDPFKNFSPTPATTANPSLLTSVSQSTGAVVQGSSLMKIGKAHITSDKPLTFSDTRNIDEPFVPQPTQRKLAPGVSKSGKGEHIRIDLTQMYKDGIEWSLDEMRARRRGMLGKTWEEEAASSSSPAPGSLDVMEPLKDEAEPGRKEAERERMTMRLDAPTVNTRAALDDVYGLFNTSPSKSEQDEPPSPINSPPRVAQTPSTIPALRQNENATARKPSGPFSTSRTPLNVFGGLSTVMATPTPAQGTLGRSASGKTLLELHVEEPEPEPVKTPHKPLDIFTDAPVTAPRSAAKAPFQIFVDETSAPPKTPAGYSRVDIQSATMSEKKPFAIFVDPDLDAPLEPSHRTSISPSQEGAPAFPLFVDPAPKPIHPQEAEHGVPQTPSPALASKVDISDTYHSSENVEKSRLFSFIDEEADARTIVSPEKAEPVQRAFVPFVDCPERTPQASSAQSQGASRSKEMQQPTGMALPMPPRPDLSQLRVAAAELEADDEPDEPQTPWSEADEERWIAQQEQERQARRNARLGNFNIMTPITERTCEFTQMGSVVGQEDNRTDEDDDDFRSRADSERADTAAWSEYVTAEEKVSDEFEIPIGGNDASLMKIEDVTPGVMDLKDLRLEGPHGQIMDQTRSPPNPCNPFDSQIQSFLLSHLPPLSANGDFHDLRPATADKMDGLQKHAKKMARKSGNTTTVLAEDRFPIALGKDSYDVKEKLGEGGFGAVFLAQLEKGEEDEDEELLDEDEDEEHLVAIKVEHPCNIWEALVLQRIQAALPERLRQSVIRPRSLYAYQDESFLVLDFCQQGTLLDAVNHASIANSSTSNIPGMDELLTMFFSIELLRLVEGMHAAGFIHGDMKIDNCLVRLDDVPGGASAWSSSYSRNGSGGWSHKGIKMIDFGRAIDTRLFPAGQQFIADWPTDERDCVEMRENRPWTYQSDYFGLASIVYCMLFGKYIETIGVPLEAQPARNHYKIANTLKRYWQCELWSRLFELLLNPCLASSDGTLPVTPQLTEIREDMESWLEANCDKAGKSLKGLLKKVELAALGKKRRY</sequence>
<dbReference type="GO" id="GO:0051754">
    <property type="term" value="P:meiotic sister chromatid cohesion, centromeric"/>
    <property type="evidence" value="ECO:0007669"/>
    <property type="project" value="TreeGrafter"/>
</dbReference>
<feature type="compositionally biased region" description="Polar residues" evidence="5">
    <location>
        <begin position="563"/>
        <end position="577"/>
    </location>
</feature>
<evidence type="ECO:0000256" key="5">
    <source>
        <dbReference type="SAM" id="MobiDB-lite"/>
    </source>
</evidence>
<proteinExistence type="predicted"/>
<dbReference type="Gene3D" id="1.25.40.430">
    <property type="match status" value="1"/>
</dbReference>
<evidence type="ECO:0008006" key="10">
    <source>
        <dbReference type="Google" id="ProtNLM"/>
    </source>
</evidence>
<feature type="region of interest" description="Disordered" evidence="5">
    <location>
        <begin position="911"/>
        <end position="933"/>
    </location>
</feature>
<evidence type="ECO:0000259" key="7">
    <source>
        <dbReference type="PROSITE" id="PS51489"/>
    </source>
</evidence>
<reference evidence="8 9" key="1">
    <citation type="journal article" date="2016" name="Mol. Biol. Evol.">
        <title>Comparative Genomics of Early-Diverging Mushroom-Forming Fungi Provides Insights into the Origins of Lignocellulose Decay Capabilities.</title>
        <authorList>
            <person name="Nagy L.G."/>
            <person name="Riley R."/>
            <person name="Tritt A."/>
            <person name="Adam C."/>
            <person name="Daum C."/>
            <person name="Floudas D."/>
            <person name="Sun H."/>
            <person name="Yadav J.S."/>
            <person name="Pangilinan J."/>
            <person name="Larsson K.H."/>
            <person name="Matsuura K."/>
            <person name="Barry K."/>
            <person name="Labutti K."/>
            <person name="Kuo R."/>
            <person name="Ohm R.A."/>
            <person name="Bhattacharya S.S."/>
            <person name="Shirouzu T."/>
            <person name="Yoshinaga Y."/>
            <person name="Martin F.M."/>
            <person name="Grigoriev I.V."/>
            <person name="Hibbett D.S."/>
        </authorList>
    </citation>
    <scope>NUCLEOTIDE SEQUENCE [LARGE SCALE GENOMIC DNA]</scope>
    <source>
        <strain evidence="8 9">HHB12733</strain>
    </source>
</reference>
<dbReference type="STRING" id="1353952.A0A165DTF2"/>
<comment type="subcellular location">
    <subcellularLocation>
        <location evidence="1">Chromosome</location>
        <location evidence="1">Centromere</location>
        <location evidence="1">Kinetochore</location>
    </subcellularLocation>
</comment>
<feature type="region of interest" description="Disordered" evidence="5">
    <location>
        <begin position="479"/>
        <end position="526"/>
    </location>
</feature>
<evidence type="ECO:0000313" key="8">
    <source>
        <dbReference type="EMBL" id="KZT53512.1"/>
    </source>
</evidence>
<dbReference type="PROSITE" id="PS51489">
    <property type="entry name" value="BUB1_N"/>
    <property type="match status" value="1"/>
</dbReference>
<dbReference type="PANTHER" id="PTHR14030">
    <property type="entry name" value="MITOTIC CHECKPOINT SERINE/THREONINE-PROTEIN KINASE BUB1"/>
    <property type="match status" value="1"/>
</dbReference>
<accession>A0A165DTF2</accession>
<dbReference type="InterPro" id="IPR000719">
    <property type="entry name" value="Prot_kinase_dom"/>
</dbReference>
<feature type="region of interest" description="Disordered" evidence="5">
    <location>
        <begin position="538"/>
        <end position="592"/>
    </location>
</feature>
<gene>
    <name evidence="8" type="ORF">CALCODRAFT_486276</name>
</gene>
<dbReference type="GO" id="GO:0032991">
    <property type="term" value="C:protein-containing complex"/>
    <property type="evidence" value="ECO:0007669"/>
    <property type="project" value="UniProtKB-ARBA"/>
</dbReference>
<dbReference type="Pfam" id="PF00069">
    <property type="entry name" value="Pkinase"/>
    <property type="match status" value="1"/>
</dbReference>
<dbReference type="InterPro" id="IPR011009">
    <property type="entry name" value="Kinase-like_dom_sf"/>
</dbReference>
<dbReference type="SMART" id="SM00220">
    <property type="entry name" value="S_TKc"/>
    <property type="match status" value="1"/>
</dbReference>
<dbReference type="FunCoup" id="A0A165DTF2">
    <property type="interactions" value="160"/>
</dbReference>
<dbReference type="CDD" id="cd13981">
    <property type="entry name" value="STKc_Bub1_BubR1"/>
    <property type="match status" value="1"/>
</dbReference>
<feature type="region of interest" description="Disordered" evidence="5">
    <location>
        <begin position="229"/>
        <end position="305"/>
    </location>
</feature>
<dbReference type="OrthoDB" id="248495at2759"/>
<dbReference type="InterPro" id="IPR015661">
    <property type="entry name" value="Bub1/Mad3"/>
</dbReference>
<feature type="compositionally biased region" description="Low complexity" evidence="5">
    <location>
        <begin position="811"/>
        <end position="821"/>
    </location>
</feature>
<dbReference type="SMART" id="SM00777">
    <property type="entry name" value="Mad3_BUB1_I"/>
    <property type="match status" value="1"/>
</dbReference>
<dbReference type="FunFam" id="1.25.40.430:FF:000003">
    <property type="entry name" value="Checkpoint serine/threonine-protein kinase BUB1"/>
    <property type="match status" value="1"/>
</dbReference>
<dbReference type="GO" id="GO:0005634">
    <property type="term" value="C:nucleus"/>
    <property type="evidence" value="ECO:0007669"/>
    <property type="project" value="TreeGrafter"/>
</dbReference>
<feature type="region of interest" description="Disordered" evidence="5">
    <location>
        <begin position="708"/>
        <end position="752"/>
    </location>
</feature>
<feature type="compositionally biased region" description="Polar residues" evidence="5">
    <location>
        <begin position="244"/>
        <end position="269"/>
    </location>
</feature>
<protein>
    <recommendedName>
        <fullName evidence="10">Protein kinase domain-containing protein</fullName>
    </recommendedName>
</protein>
<dbReference type="PROSITE" id="PS50011">
    <property type="entry name" value="PROTEIN_KINASE_DOM"/>
    <property type="match status" value="1"/>
</dbReference>
<dbReference type="InParanoid" id="A0A165DTF2"/>
<dbReference type="Pfam" id="PF08311">
    <property type="entry name" value="Mad3_BUB1_I"/>
    <property type="match status" value="1"/>
</dbReference>
<dbReference type="Proteomes" id="UP000076842">
    <property type="component" value="Unassembled WGS sequence"/>
</dbReference>
<feature type="region of interest" description="Disordered" evidence="5">
    <location>
        <begin position="1"/>
        <end position="20"/>
    </location>
</feature>